<protein>
    <submittedName>
        <fullName evidence="1">Uncharacterized protein</fullName>
    </submittedName>
</protein>
<evidence type="ECO:0000313" key="2">
    <source>
        <dbReference type="Proteomes" id="UP000521868"/>
    </source>
</evidence>
<comment type="caution">
    <text evidence="1">The sequence shown here is derived from an EMBL/GenBank/DDBJ whole genome shotgun (WGS) entry which is preliminary data.</text>
</comment>
<name>A0A7X6DH98_9BURK</name>
<sequence length="117" mass="13062">MSAVTATLATWARRTRSSFAPLAWLPSRPAPLRDAVAEAVAENGLVYRLKRWPDLPSAARTADVLRLLSVMSHRPVNRRWMLSYSRLDAEHVDALLRRLVDRGDVDVIDASGFPVQA</sequence>
<reference evidence="1 2" key="1">
    <citation type="journal article" date="2020" name="Nature">
        <title>Bacterial chemolithoautotrophy via manganese oxidation.</title>
        <authorList>
            <person name="Yu H."/>
            <person name="Leadbetter J.R."/>
        </authorList>
    </citation>
    <scope>NUCLEOTIDE SEQUENCE [LARGE SCALE GENOMIC DNA]</scope>
    <source>
        <strain evidence="1 2">RBP-1</strain>
    </source>
</reference>
<dbReference type="RefSeq" id="WP_168108273.1">
    <property type="nucleotide sequence ID" value="NZ_VTOX01000005.1"/>
</dbReference>
<proteinExistence type="predicted"/>
<dbReference type="Proteomes" id="UP000521868">
    <property type="component" value="Unassembled WGS sequence"/>
</dbReference>
<dbReference type="EMBL" id="VTOX01000005">
    <property type="protein sequence ID" value="NKE67145.1"/>
    <property type="molecule type" value="Genomic_DNA"/>
</dbReference>
<organism evidence="1 2">
    <name type="scientific">Ramlibacter lithotrophicus</name>
    <dbReference type="NCBI Taxonomy" id="2606681"/>
    <lineage>
        <taxon>Bacteria</taxon>
        <taxon>Pseudomonadati</taxon>
        <taxon>Pseudomonadota</taxon>
        <taxon>Betaproteobacteria</taxon>
        <taxon>Burkholderiales</taxon>
        <taxon>Comamonadaceae</taxon>
        <taxon>Ramlibacter</taxon>
    </lineage>
</organism>
<keyword evidence="2" id="KW-1185">Reference proteome</keyword>
<evidence type="ECO:0000313" key="1">
    <source>
        <dbReference type="EMBL" id="NKE67145.1"/>
    </source>
</evidence>
<gene>
    <name evidence="1" type="ORF">RAMLITH_15075</name>
</gene>
<dbReference type="AlphaFoldDB" id="A0A7X6DH98"/>
<accession>A0A7X6DH98</accession>